<sequence>MSRRDFKSQSFWSVSTCPWGVSTHCPRLAKQLLWEGSLVLTLHHLVSTHCRQSSKQAFWELPLVSTLLHLVSTCSIDWNFFFLARIRCNLLESIASSFSLSSTLSLSSELASDRWILSLSKRLALIPLVAQLTSPNGG</sequence>
<dbReference type="AlphaFoldDB" id="A0A843XFW5"/>
<organism evidence="1 2">
    <name type="scientific">Colocasia esculenta</name>
    <name type="common">Wild taro</name>
    <name type="synonym">Arum esculentum</name>
    <dbReference type="NCBI Taxonomy" id="4460"/>
    <lineage>
        <taxon>Eukaryota</taxon>
        <taxon>Viridiplantae</taxon>
        <taxon>Streptophyta</taxon>
        <taxon>Embryophyta</taxon>
        <taxon>Tracheophyta</taxon>
        <taxon>Spermatophyta</taxon>
        <taxon>Magnoliopsida</taxon>
        <taxon>Liliopsida</taxon>
        <taxon>Araceae</taxon>
        <taxon>Aroideae</taxon>
        <taxon>Colocasieae</taxon>
        <taxon>Colocasia</taxon>
    </lineage>
</organism>
<reference evidence="1" key="1">
    <citation type="submission" date="2017-07" db="EMBL/GenBank/DDBJ databases">
        <title>Taro Niue Genome Assembly and Annotation.</title>
        <authorList>
            <person name="Atibalentja N."/>
            <person name="Keating K."/>
            <person name="Fields C.J."/>
        </authorList>
    </citation>
    <scope>NUCLEOTIDE SEQUENCE</scope>
    <source>
        <strain evidence="1">Niue_2</strain>
        <tissue evidence="1">Leaf</tissue>
    </source>
</reference>
<dbReference type="EMBL" id="NMUH01008033">
    <property type="protein sequence ID" value="MQM18206.1"/>
    <property type="molecule type" value="Genomic_DNA"/>
</dbReference>
<keyword evidence="2" id="KW-1185">Reference proteome</keyword>
<gene>
    <name evidence="1" type="ORF">Taro_051194</name>
</gene>
<accession>A0A843XFW5</accession>
<evidence type="ECO:0000313" key="2">
    <source>
        <dbReference type="Proteomes" id="UP000652761"/>
    </source>
</evidence>
<dbReference type="Proteomes" id="UP000652761">
    <property type="component" value="Unassembled WGS sequence"/>
</dbReference>
<protein>
    <submittedName>
        <fullName evidence="1">Uncharacterized protein</fullName>
    </submittedName>
</protein>
<proteinExistence type="predicted"/>
<name>A0A843XFW5_COLES</name>
<evidence type="ECO:0000313" key="1">
    <source>
        <dbReference type="EMBL" id="MQM18206.1"/>
    </source>
</evidence>
<comment type="caution">
    <text evidence="1">The sequence shown here is derived from an EMBL/GenBank/DDBJ whole genome shotgun (WGS) entry which is preliminary data.</text>
</comment>